<dbReference type="InterPro" id="IPR051263">
    <property type="entry name" value="C-type_cytochrome_biogenesis"/>
</dbReference>
<evidence type="ECO:0000259" key="5">
    <source>
        <dbReference type="Pfam" id="PF23892"/>
    </source>
</evidence>
<dbReference type="InterPro" id="IPR056413">
    <property type="entry name" value="TPR_CcmH_CycH"/>
</dbReference>
<evidence type="ECO:0000256" key="1">
    <source>
        <dbReference type="ARBA" id="ARBA00004196"/>
    </source>
</evidence>
<evidence type="ECO:0000256" key="3">
    <source>
        <dbReference type="ARBA" id="ARBA00022748"/>
    </source>
</evidence>
<comment type="caution">
    <text evidence="7">The sequence shown here is derived from an EMBL/GenBank/DDBJ whole genome shotgun (WGS) entry which is preliminary data.</text>
</comment>
<dbReference type="GO" id="GO:0030313">
    <property type="term" value="C:cell envelope"/>
    <property type="evidence" value="ECO:0007669"/>
    <property type="project" value="UniProtKB-SubCell"/>
</dbReference>
<protein>
    <recommendedName>
        <fullName evidence="8">C-type cytochrome biogenesis protein CcmI</fullName>
    </recommendedName>
</protein>
<evidence type="ECO:0000313" key="7">
    <source>
        <dbReference type="EMBL" id="KKO10684.1"/>
    </source>
</evidence>
<dbReference type="Pfam" id="PF23892">
    <property type="entry name" value="Ig_CycH"/>
    <property type="match status" value="1"/>
</dbReference>
<keyword evidence="4" id="KW-0812">Transmembrane</keyword>
<dbReference type="PANTHER" id="PTHR47870">
    <property type="entry name" value="CYTOCHROME C-TYPE BIOGENESIS PROTEIN CCMH"/>
    <property type="match status" value="1"/>
</dbReference>
<evidence type="ECO:0000259" key="6">
    <source>
        <dbReference type="Pfam" id="PF23914"/>
    </source>
</evidence>
<reference evidence="7" key="1">
    <citation type="journal article" date="2015" name="Nature">
        <title>Complex archaea that bridge the gap between prokaryotes and eukaryotes.</title>
        <authorList>
            <person name="Spang A."/>
            <person name="Saw J.H."/>
            <person name="Jorgensen S.L."/>
            <person name="Zaremba-Niedzwiedzka K."/>
            <person name="Martijn J."/>
            <person name="Lind A.E."/>
            <person name="van Eijk R."/>
            <person name="Schleper C."/>
            <person name="Guy L."/>
            <person name="Ettema T.J."/>
        </authorList>
    </citation>
    <scope>NUCLEOTIDE SEQUENCE</scope>
</reference>
<sequence>MLLAVLFVAVPVIRFARQHQGIDADAASQHYRDSANLMIFEERLAELDAELATGALDADQHQALKAELQRTLLADIKTEEAATASREPAQSAAKLTSSALLTPSRLIPILCVVLILPVSFYLYGLWGFERDLQVADVFERSRDNQGDPEELRDLVFELGAIIEEDRENGWAWYYLARHLISLGQVQEAARAFERAAGLIENTQDRAIVLGQYAQAAYIASGQQITQEVQAIIDQTQRLNPAEQSVLQLLGADAFINENYQGALTYWQQLLGMSPRAEDRQFLQEMIAEAQQRMAANGESAALADGPRLEISLSLNPDLDLAPDTRVFVSARNLQAAGPPLAAKVLTAGDLPAIVTLSDADAVGPFNLSSAQEVTVVATVSLSGSADVQSGDFQARSATLPLTDEEPVRLQLQITDPVP</sequence>
<evidence type="ECO:0000256" key="4">
    <source>
        <dbReference type="SAM" id="Phobius"/>
    </source>
</evidence>
<gene>
    <name evidence="7" type="ORF">LCGC14_0021670</name>
</gene>
<dbReference type="SUPFAM" id="SSF48452">
    <property type="entry name" value="TPR-like"/>
    <property type="match status" value="1"/>
</dbReference>
<dbReference type="AlphaFoldDB" id="A0A0F9Z0Q8"/>
<keyword evidence="3" id="KW-0201">Cytochrome c-type biogenesis</keyword>
<evidence type="ECO:0008006" key="8">
    <source>
        <dbReference type="Google" id="ProtNLM"/>
    </source>
</evidence>
<name>A0A0F9Z0Q8_9ZZZZ</name>
<keyword evidence="4" id="KW-1133">Transmembrane helix</keyword>
<comment type="subcellular location">
    <subcellularLocation>
        <location evidence="1">Cell envelope</location>
    </subcellularLocation>
</comment>
<dbReference type="Pfam" id="PF23914">
    <property type="entry name" value="TPR_CcmH_CycH"/>
    <property type="match status" value="1"/>
</dbReference>
<dbReference type="EMBL" id="LAZR01000004">
    <property type="protein sequence ID" value="KKO10684.1"/>
    <property type="molecule type" value="Genomic_DNA"/>
</dbReference>
<organism evidence="7">
    <name type="scientific">marine sediment metagenome</name>
    <dbReference type="NCBI Taxonomy" id="412755"/>
    <lineage>
        <taxon>unclassified sequences</taxon>
        <taxon>metagenomes</taxon>
        <taxon>ecological metagenomes</taxon>
    </lineage>
</organism>
<feature type="domain" description="Cytochrome c-type biogenesis protein H Ig-like" evidence="5">
    <location>
        <begin position="309"/>
        <end position="410"/>
    </location>
</feature>
<dbReference type="InterPro" id="IPR056412">
    <property type="entry name" value="Ig_CycH"/>
</dbReference>
<feature type="transmembrane region" description="Helical" evidence="4">
    <location>
        <begin position="106"/>
        <end position="126"/>
    </location>
</feature>
<dbReference type="InterPro" id="IPR017560">
    <property type="entry name" value="Cyt_c_biogenesis_CcmI"/>
</dbReference>
<evidence type="ECO:0000256" key="2">
    <source>
        <dbReference type="ARBA" id="ARBA00022737"/>
    </source>
</evidence>
<dbReference type="Gene3D" id="1.25.40.10">
    <property type="entry name" value="Tetratricopeptide repeat domain"/>
    <property type="match status" value="1"/>
</dbReference>
<accession>A0A0F9Z0Q8</accession>
<dbReference type="GO" id="GO:0005886">
    <property type="term" value="C:plasma membrane"/>
    <property type="evidence" value="ECO:0007669"/>
    <property type="project" value="TreeGrafter"/>
</dbReference>
<dbReference type="PANTHER" id="PTHR47870:SF4">
    <property type="entry name" value="CYTOCHROME C-TYPE BIOGENESIS PROTEIN CYCH"/>
    <property type="match status" value="1"/>
</dbReference>
<dbReference type="GO" id="GO:0017004">
    <property type="term" value="P:cytochrome complex assembly"/>
    <property type="evidence" value="ECO:0007669"/>
    <property type="project" value="UniProtKB-KW"/>
</dbReference>
<feature type="domain" description="Cytochrome c-type biogenesis protein H TPR" evidence="6">
    <location>
        <begin position="143"/>
        <end position="279"/>
    </location>
</feature>
<keyword evidence="2" id="KW-0677">Repeat</keyword>
<dbReference type="InterPro" id="IPR011990">
    <property type="entry name" value="TPR-like_helical_dom_sf"/>
</dbReference>
<keyword evidence="4" id="KW-0472">Membrane</keyword>
<dbReference type="NCBIfam" id="TIGR03142">
    <property type="entry name" value="cytochro_ccmI"/>
    <property type="match status" value="1"/>
</dbReference>
<proteinExistence type="predicted"/>